<accession>A0A1D8JFA5</accession>
<protein>
    <recommendedName>
        <fullName evidence="4">Sodium:glutamate symporter</fullName>
    </recommendedName>
</protein>
<dbReference type="InterPro" id="IPR004445">
    <property type="entry name" value="GltS"/>
</dbReference>
<feature type="transmembrane region" description="Helical" evidence="1">
    <location>
        <begin position="29"/>
        <end position="50"/>
    </location>
</feature>
<evidence type="ECO:0000256" key="1">
    <source>
        <dbReference type="SAM" id="Phobius"/>
    </source>
</evidence>
<keyword evidence="1" id="KW-0472">Membrane</keyword>
<keyword evidence="3" id="KW-1185">Reference proteome</keyword>
<feature type="transmembrane region" description="Helical" evidence="1">
    <location>
        <begin position="116"/>
        <end position="141"/>
    </location>
</feature>
<organism evidence="2 3">
    <name type="scientific">Sporosarcina ureilytica</name>
    <dbReference type="NCBI Taxonomy" id="298596"/>
    <lineage>
        <taxon>Bacteria</taxon>
        <taxon>Bacillati</taxon>
        <taxon>Bacillota</taxon>
        <taxon>Bacilli</taxon>
        <taxon>Bacillales</taxon>
        <taxon>Caryophanaceae</taxon>
        <taxon>Sporosarcina</taxon>
    </lineage>
</organism>
<feature type="transmembrane region" description="Helical" evidence="1">
    <location>
        <begin position="6"/>
        <end position="22"/>
    </location>
</feature>
<dbReference type="Pfam" id="PF03616">
    <property type="entry name" value="Glt_symporter"/>
    <property type="match status" value="1"/>
</dbReference>
<evidence type="ECO:0000313" key="2">
    <source>
        <dbReference type="EMBL" id="AOV07396.1"/>
    </source>
</evidence>
<feature type="transmembrane region" description="Helical" evidence="1">
    <location>
        <begin position="447"/>
        <end position="465"/>
    </location>
</feature>
<feature type="transmembrane region" description="Helical" evidence="1">
    <location>
        <begin position="417"/>
        <end position="440"/>
    </location>
</feature>
<dbReference type="Proteomes" id="UP000185746">
    <property type="component" value="Chromosome"/>
</dbReference>
<dbReference type="GO" id="GO:0016020">
    <property type="term" value="C:membrane"/>
    <property type="evidence" value="ECO:0007669"/>
    <property type="project" value="InterPro"/>
</dbReference>
<evidence type="ECO:0008006" key="4">
    <source>
        <dbReference type="Google" id="ProtNLM"/>
    </source>
</evidence>
<feature type="transmembrane region" description="Helical" evidence="1">
    <location>
        <begin position="259"/>
        <end position="279"/>
    </location>
</feature>
<feature type="transmembrane region" description="Helical" evidence="1">
    <location>
        <begin position="62"/>
        <end position="85"/>
    </location>
</feature>
<keyword evidence="1" id="KW-0812">Transmembrane</keyword>
<gene>
    <name evidence="2" type="ORF">BI350_07480</name>
</gene>
<feature type="transmembrane region" description="Helical" evidence="1">
    <location>
        <begin position="349"/>
        <end position="372"/>
    </location>
</feature>
<feature type="transmembrane region" description="Helical" evidence="1">
    <location>
        <begin position="189"/>
        <end position="214"/>
    </location>
</feature>
<dbReference type="PANTHER" id="PTHR36178">
    <property type="entry name" value="SLR0625 PROTEIN"/>
    <property type="match status" value="1"/>
</dbReference>
<dbReference type="RefSeq" id="WP_075527527.1">
    <property type="nucleotide sequence ID" value="NZ_CP017560.1"/>
</dbReference>
<evidence type="ECO:0000313" key="3">
    <source>
        <dbReference type="Proteomes" id="UP000185746"/>
    </source>
</evidence>
<feature type="transmembrane region" description="Helical" evidence="1">
    <location>
        <begin position="291"/>
        <end position="313"/>
    </location>
</feature>
<sequence length="475" mass="51055">MDLLIAFAALSGFLLIGTLLRAKVKFLQSLFLPASVIGGFVGLLLGPVILGDHAILPIPQDWITIYALIPGILIVPVVASVPFGVKFKSRLEKKSEQAKMNAEVEKKKKSNASRNVLIMFAILVIISQGQNVIGLSLTYLLSKLGMISDVYATFGTEVAAGFSGGHGTAGVVGSLLQSMNQPYWNTAQGVTVTTATVGLIGGILIGIVMINFAARKGYTQFLSGPGSFPQDMKQGYQSDVEKQKASGKETMLGSSIDTLTFHFALILGGSGVAYALLMLVKKLNVPIIASIPIWAYAIIVMYFIWWVMCQLNLSWIVDRQTTSKISSMFTDFAVVAAIVSMPVKAVLSYIVPITIMMVVVGGFTLLASYWLCKKYYGDFWFERSVAVFGTNAGVFITGLMLLKMVDPEYKSPALTDYSIGYSINSVLAFIMFPLTFGLLVSQGTVTGLALVSGVVLAAIILLVVLNKANLKSSVQ</sequence>
<dbReference type="AlphaFoldDB" id="A0A1D8JFA5"/>
<dbReference type="GO" id="GO:0015813">
    <property type="term" value="P:L-glutamate transmembrane transport"/>
    <property type="evidence" value="ECO:0007669"/>
    <property type="project" value="InterPro"/>
</dbReference>
<name>A0A1D8JFA5_9BACL</name>
<proteinExistence type="predicted"/>
<reference evidence="2 3" key="1">
    <citation type="submission" date="2016-09" db="EMBL/GenBank/DDBJ databases">
        <title>Complete genome sequence of the Lysinibacillus sphaericus LMG 22257, a specie of Bacillus with ureolytic activity that can effectively biodeposit calcium carbonate.</title>
        <authorList>
            <person name="Yan W."/>
        </authorList>
    </citation>
    <scope>NUCLEOTIDE SEQUENCE [LARGE SCALE GENOMIC DNA]</scope>
    <source>
        <strain evidence="2 3">LMG 22257</strain>
    </source>
</reference>
<dbReference type="PANTHER" id="PTHR36178:SF1">
    <property type="entry name" value="SODIUM_GLUTAMATE SYMPORTER"/>
    <property type="match status" value="1"/>
</dbReference>
<feature type="transmembrane region" description="Helical" evidence="1">
    <location>
        <begin position="384"/>
        <end position="405"/>
    </location>
</feature>
<dbReference type="EMBL" id="CP017560">
    <property type="protein sequence ID" value="AOV07396.1"/>
    <property type="molecule type" value="Genomic_DNA"/>
</dbReference>
<keyword evidence="1" id="KW-1133">Transmembrane helix</keyword>
<dbReference type="KEGG" id="surl:BI350_07480"/>
<dbReference type="GO" id="GO:0015501">
    <property type="term" value="F:glutamate:sodium symporter activity"/>
    <property type="evidence" value="ECO:0007669"/>
    <property type="project" value="InterPro"/>
</dbReference>